<feature type="coiled-coil region" evidence="1">
    <location>
        <begin position="11"/>
        <end position="59"/>
    </location>
</feature>
<dbReference type="EMBL" id="BK032509">
    <property type="protein sequence ID" value="DAF43503.1"/>
    <property type="molecule type" value="Genomic_DNA"/>
</dbReference>
<keyword evidence="1" id="KW-0175">Coiled coil</keyword>
<proteinExistence type="predicted"/>
<dbReference type="Gene3D" id="1.10.1660.10">
    <property type="match status" value="1"/>
</dbReference>
<reference evidence="2" key="1">
    <citation type="journal article" date="2021" name="Proc. Natl. Acad. Sci. U.S.A.">
        <title>A Catalog of Tens of Thousands of Viruses from Human Metagenomes Reveals Hidden Associations with Chronic Diseases.</title>
        <authorList>
            <person name="Tisza M.J."/>
            <person name="Buck C.B."/>
        </authorList>
    </citation>
    <scope>NUCLEOTIDE SEQUENCE</scope>
    <source>
        <strain evidence="2">CtWdm1</strain>
    </source>
</reference>
<evidence type="ECO:0000256" key="1">
    <source>
        <dbReference type="SAM" id="Coils"/>
    </source>
</evidence>
<accession>A0A8S5RY52</accession>
<protein>
    <submittedName>
        <fullName evidence="2">Helix-turn-helix domain protein</fullName>
    </submittedName>
</protein>
<evidence type="ECO:0000313" key="2">
    <source>
        <dbReference type="EMBL" id="DAF43503.1"/>
    </source>
</evidence>
<organism evidence="2">
    <name type="scientific">Siphoviridae sp. ctWdm1</name>
    <dbReference type="NCBI Taxonomy" id="2827883"/>
    <lineage>
        <taxon>Viruses</taxon>
        <taxon>Duplodnaviria</taxon>
        <taxon>Heunggongvirae</taxon>
        <taxon>Uroviricota</taxon>
        <taxon>Caudoviricetes</taxon>
    </lineage>
</organism>
<sequence length="63" mass="7631">MIDYVHLFYQENTAEARKDILIEQRDRLQKQIDAMNIVIERLNKKVDRYEEIIIPAEKKLLSK</sequence>
<name>A0A8S5RY52_9CAUD</name>